<dbReference type="PANTHER" id="PTHR18964">
    <property type="entry name" value="ROK (REPRESSOR, ORF, KINASE) FAMILY"/>
    <property type="match status" value="1"/>
</dbReference>
<dbReference type="InterPro" id="IPR000600">
    <property type="entry name" value="ROK"/>
</dbReference>
<evidence type="ECO:0000313" key="2">
    <source>
        <dbReference type="EMBL" id="MBC5616399.1"/>
    </source>
</evidence>
<protein>
    <submittedName>
        <fullName evidence="2">ROK family transcriptional regulator</fullName>
    </submittedName>
</protein>
<dbReference type="Pfam" id="PF00480">
    <property type="entry name" value="ROK"/>
    <property type="match status" value="1"/>
</dbReference>
<organism evidence="2 3">
    <name type="scientific">Alistipes hominis</name>
    <dbReference type="NCBI Taxonomy" id="2763015"/>
    <lineage>
        <taxon>Bacteria</taxon>
        <taxon>Pseudomonadati</taxon>
        <taxon>Bacteroidota</taxon>
        <taxon>Bacteroidia</taxon>
        <taxon>Bacteroidales</taxon>
        <taxon>Rikenellaceae</taxon>
        <taxon>Alistipes</taxon>
    </lineage>
</organism>
<dbReference type="Proteomes" id="UP000636891">
    <property type="component" value="Unassembled WGS sequence"/>
</dbReference>
<dbReference type="InterPro" id="IPR036390">
    <property type="entry name" value="WH_DNA-bd_sf"/>
</dbReference>
<proteinExistence type="inferred from homology"/>
<keyword evidence="3" id="KW-1185">Reference proteome</keyword>
<dbReference type="Gene3D" id="3.30.420.40">
    <property type="match status" value="2"/>
</dbReference>
<dbReference type="RefSeq" id="WP_055202962.1">
    <property type="nucleotide sequence ID" value="NZ_JACOOK010000002.1"/>
</dbReference>
<name>A0ABR7CLA3_9BACT</name>
<gene>
    <name evidence="2" type="ORF">H8S08_05105</name>
</gene>
<evidence type="ECO:0000256" key="1">
    <source>
        <dbReference type="ARBA" id="ARBA00006479"/>
    </source>
</evidence>
<dbReference type="Gene3D" id="1.10.10.10">
    <property type="entry name" value="Winged helix-like DNA-binding domain superfamily/Winged helix DNA-binding domain"/>
    <property type="match status" value="1"/>
</dbReference>
<evidence type="ECO:0000313" key="3">
    <source>
        <dbReference type="Proteomes" id="UP000636891"/>
    </source>
</evidence>
<dbReference type="InterPro" id="IPR043129">
    <property type="entry name" value="ATPase_NBD"/>
</dbReference>
<dbReference type="EMBL" id="JACOOK010000002">
    <property type="protein sequence ID" value="MBC5616399.1"/>
    <property type="molecule type" value="Genomic_DNA"/>
</dbReference>
<accession>A0ABR7CLA3</accession>
<comment type="caution">
    <text evidence="2">The sequence shown here is derived from an EMBL/GenBank/DDBJ whole genome shotgun (WGS) entry which is preliminary data.</text>
</comment>
<dbReference type="PANTHER" id="PTHR18964:SF149">
    <property type="entry name" value="BIFUNCTIONAL UDP-N-ACETYLGLUCOSAMINE 2-EPIMERASE_N-ACETYLMANNOSAMINE KINASE"/>
    <property type="match status" value="1"/>
</dbReference>
<dbReference type="Pfam" id="PF13412">
    <property type="entry name" value="HTH_24"/>
    <property type="match status" value="1"/>
</dbReference>
<dbReference type="InterPro" id="IPR036388">
    <property type="entry name" value="WH-like_DNA-bd_sf"/>
</dbReference>
<sequence length="409" mass="45569">MSSLQEFFNQPENGKAKGIVQKNNILKRNIIARMAIEGECTLADLARELHVSIPTVTKLVEELLSENIIADRGKIETSGGRRPNIFGLTHSAIYFAGIEVSRDQIVMVITDLHNNIIQLEHEQDFILDDTEECLDKIGSSIDRFINDSKIDRSKLLGIGICIAGRVNPKTGRSYKYFTSREESLSEIMEKRLGHRVLIENDTRARCYGEYTKGCTGSEKNIVYLNLARGVAIGVIIDGNLYYGKSGFAGEFGHTPYFDNEIICDCGKKGCLETEVSGIAIENKMIQQIKNGRTTILMDKYQKQHKIHINDIIQAAKNDDTLSIELIEEAGEKIGKSIAFLINIFNPEQVIIGGNLANAGDYLMLPLKSAVNKYSLRLVYNDTLFRTTNLDDNIGSLGAAMLIRNKVISL</sequence>
<comment type="similarity">
    <text evidence="1">Belongs to the ROK (NagC/XylR) family.</text>
</comment>
<dbReference type="SUPFAM" id="SSF46785">
    <property type="entry name" value="Winged helix' DNA-binding domain"/>
    <property type="match status" value="1"/>
</dbReference>
<reference evidence="2 3" key="1">
    <citation type="submission" date="2020-08" db="EMBL/GenBank/DDBJ databases">
        <title>Genome public.</title>
        <authorList>
            <person name="Liu C."/>
            <person name="Sun Q."/>
        </authorList>
    </citation>
    <scope>NUCLEOTIDE SEQUENCE [LARGE SCALE GENOMIC DNA]</scope>
    <source>
        <strain evidence="2 3">New-7</strain>
    </source>
</reference>
<dbReference type="SUPFAM" id="SSF53067">
    <property type="entry name" value="Actin-like ATPase domain"/>
    <property type="match status" value="1"/>
</dbReference>